<comment type="caution">
    <text evidence="1">The sequence shown here is derived from an EMBL/GenBank/DDBJ whole genome shotgun (WGS) entry which is preliminary data.</text>
</comment>
<protein>
    <submittedName>
        <fullName evidence="1">Uncharacterized protein</fullName>
    </submittedName>
</protein>
<name>A0A1Q9CER2_SYMMI</name>
<dbReference type="Proteomes" id="UP000186817">
    <property type="component" value="Unassembled WGS sequence"/>
</dbReference>
<evidence type="ECO:0000313" key="2">
    <source>
        <dbReference type="Proteomes" id="UP000186817"/>
    </source>
</evidence>
<dbReference type="EMBL" id="LSRX01001283">
    <property type="protein sequence ID" value="OLP81401.1"/>
    <property type="molecule type" value="Genomic_DNA"/>
</dbReference>
<accession>A0A1Q9CER2</accession>
<evidence type="ECO:0000313" key="1">
    <source>
        <dbReference type="EMBL" id="OLP81401.1"/>
    </source>
</evidence>
<dbReference type="OrthoDB" id="428803at2759"/>
<gene>
    <name evidence="1" type="ORF">AK812_SmicGene38066</name>
</gene>
<keyword evidence="2" id="KW-1185">Reference proteome</keyword>
<sequence length="1214" mass="134599">MQARHAFTWLLWEAGALPHAESPFQGPCLAPWTLAGLGHCEGDVHADVHAFQPLRPWFPASLTGCIRSCEDAGRTCGYVSFKDDNLFKREDERTGLCLLASHCPVLRATSFGAATFTRRDYLHVPENGGPRSPRHDLVSLAPAEPYCSPHCSSKRLCATVGAVTLAETCNLLTDGLFRLRSVAETSTKLSVVIVTSDRRLLCGRGGFVHAAATCQTSWELVYDFPSDGESEEIWLPCVQLRHGGRFLAVSFNGSLVLQETSSSCWAVGFEQRRLKDQLLHRLPEVYDINMHDHCGDVPSLWVQASPAFHYMLQGFLSTLQHAGDPVRVCVQWMHDMKDVSRPGFQMLEGARFVDFEFQKLMLQIESQLVANFAPPMQRTVIFSDMDVIVFGGWVETMLDCITGPSAADVCFTQRGGFGTNKKQLVNSGVYAARVGNGASVACLLAEVARLQNQELIGDVRGEQQILNFVLHDVKRAVAKLHATKPFRWGIYSPVLAISGFMIASTVLSLRLQHVTGSSASSQDKLRMMDAAVLLRGDLEQLCPQYNVRGRVSFVGPLSSYCYELFAIDPHFGHAVEPFKVLEGFGAEDFKSLTAVLKAKSWFNLLAAVLDPFNFHGGYVKAVGRIWHWKRRVGGRTREMTIKQIRLYMEQPANLDFIMLGEDGADAAATPAPLFRKTYSLDAEPFEASPVVAIMLTAITSLAACVVFVIQEVAGGKASPRLILSLDAGRTCGYVSFKDDNLFKREDERTGLCLLASHCPVLRATSFGAATFTRRDYLHVPENGGPRSPRHDLVSLAPAAEEIWQPCVRLRHGGRFLAVSFDGSLVLQETSSSCWAVGFEQRRVKDQLLHGLPEVYDINLQDQSGEVPNLWVQASPAFHYMLQGFLSTLQHAGDPVRVCVQWMHDVKDASKEGFQALEGARYLDYVFQKLMLQIESELVAYFAPPRQQAVIFSDLDVVVFGGWVDTMLECVTGPNAADVCFTQRGGFGTNKRQLVNAGVYAARAGTGANLARLLAEVLKLQSQDLIGEFRTNQQILNLVLRDVKRAVDKSQATKPLRWGVYSPLLAYTGFMVTSTVLSIRLQHVTGSVVSSKDKLRMMDAAVLLHDDLEQLCPFYTVRGRVSFIGPLSAYCFQLLAIDPHFGHAMQPFKVLEGFGEEDLQSLTLVLEASGRFWSSLLAALIRPFNSQGGYRHYRQVRRNSSEFVCTQIHQKPCQR</sequence>
<organism evidence="1 2">
    <name type="scientific">Symbiodinium microadriaticum</name>
    <name type="common">Dinoflagellate</name>
    <name type="synonym">Zooxanthella microadriatica</name>
    <dbReference type="NCBI Taxonomy" id="2951"/>
    <lineage>
        <taxon>Eukaryota</taxon>
        <taxon>Sar</taxon>
        <taxon>Alveolata</taxon>
        <taxon>Dinophyceae</taxon>
        <taxon>Suessiales</taxon>
        <taxon>Symbiodiniaceae</taxon>
        <taxon>Symbiodinium</taxon>
    </lineage>
</organism>
<dbReference type="AlphaFoldDB" id="A0A1Q9CER2"/>
<proteinExistence type="predicted"/>
<reference evidence="1 2" key="1">
    <citation type="submission" date="2016-02" db="EMBL/GenBank/DDBJ databases">
        <title>Genome analysis of coral dinoflagellate symbionts highlights evolutionary adaptations to a symbiotic lifestyle.</title>
        <authorList>
            <person name="Aranda M."/>
            <person name="Li Y."/>
            <person name="Liew Y.J."/>
            <person name="Baumgarten S."/>
            <person name="Simakov O."/>
            <person name="Wilson M."/>
            <person name="Piel J."/>
            <person name="Ashoor H."/>
            <person name="Bougouffa S."/>
            <person name="Bajic V.B."/>
            <person name="Ryu T."/>
            <person name="Ravasi T."/>
            <person name="Bayer T."/>
            <person name="Micklem G."/>
            <person name="Kim H."/>
            <person name="Bhak J."/>
            <person name="Lajeunesse T.C."/>
            <person name="Voolstra C.R."/>
        </authorList>
    </citation>
    <scope>NUCLEOTIDE SEQUENCE [LARGE SCALE GENOMIC DNA]</scope>
    <source>
        <strain evidence="1 2">CCMP2467</strain>
    </source>
</reference>